<keyword evidence="2" id="KW-0813">Transport</keyword>
<dbReference type="GO" id="GO:0015677">
    <property type="term" value="P:copper ion import"/>
    <property type="evidence" value="ECO:0007669"/>
    <property type="project" value="TreeGrafter"/>
</dbReference>
<dbReference type="Pfam" id="PF08022">
    <property type="entry name" value="FAD_binding_8"/>
    <property type="match status" value="1"/>
</dbReference>
<dbReference type="PANTHER" id="PTHR32361">
    <property type="entry name" value="FERRIC/CUPRIC REDUCTASE TRANSMEMBRANE COMPONENT"/>
    <property type="match status" value="1"/>
</dbReference>
<evidence type="ECO:0008006" key="15">
    <source>
        <dbReference type="Google" id="ProtNLM"/>
    </source>
</evidence>
<name>A0A6A6UNE7_9PEZI</name>
<keyword evidence="8 9" id="KW-0472">Membrane</keyword>
<evidence type="ECO:0000256" key="3">
    <source>
        <dbReference type="ARBA" id="ARBA00022692"/>
    </source>
</evidence>
<evidence type="ECO:0000256" key="7">
    <source>
        <dbReference type="ARBA" id="ARBA00023065"/>
    </source>
</evidence>
<evidence type="ECO:0000256" key="6">
    <source>
        <dbReference type="ARBA" id="ARBA00023002"/>
    </source>
</evidence>
<feature type="domain" description="Ferric reductase NAD binding" evidence="12">
    <location>
        <begin position="469"/>
        <end position="648"/>
    </location>
</feature>
<evidence type="ECO:0000313" key="13">
    <source>
        <dbReference type="EMBL" id="KAF2673805.1"/>
    </source>
</evidence>
<feature type="domain" description="Ferric oxidoreductase" evidence="10">
    <location>
        <begin position="173"/>
        <end position="288"/>
    </location>
</feature>
<dbReference type="InterPro" id="IPR013130">
    <property type="entry name" value="Fe3_Rdtase_TM_dom"/>
</dbReference>
<dbReference type="CDD" id="cd06186">
    <property type="entry name" value="NOX_Duox_like_FAD_NADP"/>
    <property type="match status" value="1"/>
</dbReference>
<dbReference type="GO" id="GO:0005886">
    <property type="term" value="C:plasma membrane"/>
    <property type="evidence" value="ECO:0007669"/>
    <property type="project" value="TreeGrafter"/>
</dbReference>
<evidence type="ECO:0000259" key="11">
    <source>
        <dbReference type="Pfam" id="PF08022"/>
    </source>
</evidence>
<dbReference type="Pfam" id="PF08030">
    <property type="entry name" value="NAD_binding_6"/>
    <property type="match status" value="1"/>
</dbReference>
<dbReference type="GO" id="GO:0006879">
    <property type="term" value="P:intracellular iron ion homeostasis"/>
    <property type="evidence" value="ECO:0007669"/>
    <property type="project" value="TreeGrafter"/>
</dbReference>
<evidence type="ECO:0000256" key="5">
    <source>
        <dbReference type="ARBA" id="ARBA00022989"/>
    </source>
</evidence>
<dbReference type="Gene3D" id="3.40.50.80">
    <property type="entry name" value="Nucleotide-binding domain of ferredoxin-NADP reductase (FNR) module"/>
    <property type="match status" value="1"/>
</dbReference>
<dbReference type="InterPro" id="IPR013112">
    <property type="entry name" value="FAD-bd_8"/>
</dbReference>
<dbReference type="GO" id="GO:0000293">
    <property type="term" value="F:ferric-chelate reductase activity"/>
    <property type="evidence" value="ECO:0007669"/>
    <property type="project" value="UniProtKB-ARBA"/>
</dbReference>
<evidence type="ECO:0000256" key="9">
    <source>
        <dbReference type="SAM" id="Phobius"/>
    </source>
</evidence>
<organism evidence="13 14">
    <name type="scientific">Microthyrium microscopicum</name>
    <dbReference type="NCBI Taxonomy" id="703497"/>
    <lineage>
        <taxon>Eukaryota</taxon>
        <taxon>Fungi</taxon>
        <taxon>Dikarya</taxon>
        <taxon>Ascomycota</taxon>
        <taxon>Pezizomycotina</taxon>
        <taxon>Dothideomycetes</taxon>
        <taxon>Dothideomycetes incertae sedis</taxon>
        <taxon>Microthyriales</taxon>
        <taxon>Microthyriaceae</taxon>
        <taxon>Microthyrium</taxon>
    </lineage>
</organism>
<dbReference type="Pfam" id="PF01794">
    <property type="entry name" value="Ferric_reduct"/>
    <property type="match status" value="1"/>
</dbReference>
<proteinExistence type="predicted"/>
<sequence>MPILDSEHNFSKILSSTRTVRYSFTIAEHDGTTNTSMVKRSTNNPPWLQSYASLSTILAVSLAAASLFRLCLWSAWQIRKTYCLNNEVQGWFRRPNTTFARWKKHISIAPIFRSRHVSGIGLSSETVSYRLLPTRLQALFMLPYIGLNLTLMALSVSWSANRVAILEQLRIQTGELAVQNIVFTFLFISRSNPVMWLINCDREDLLFLHIWFGTVAVAQSLAHGAFWIAVKLLTGGPHGLQASRIVCEYLALGALVLLLISSWYPIRRTFVKVFKFLHLVMTVVFLVGLYFHLKSTTYRAFVISTIGIWSFERALRLFRILWRNAGNGGTTAVVERLPGELELRITIRVARPCRAVAGTYVRLYIPSISLWTSHPFAVAWDNVPLKQDLNSGQMRLKEKKKLQYDIKRKRIAEEDLYGPQTITVLVRPRNGFTAELARKIKRSNGTLELSAWVEGPYTNTNTSFSSHGHVILVAGGIGIAAQLARITELLIARAQGLAAVRRIILVWCVRHEGDVEVIDPFLEKLAMSTIWRGILEMHIYLTDDDSTTPTFSGTYGNYGTYNTAPNFLSGFNFETEPHYEGESTLIDDGARNTFRQSFCEASLDLLTIHHGRPDLDQMLDREIGQQIGAMMISVCGPPSMSNEMRTLAKDNQGCGNIDFVEEHFGI</sequence>
<feature type="transmembrane region" description="Helical" evidence="9">
    <location>
        <begin position="273"/>
        <end position="291"/>
    </location>
</feature>
<dbReference type="AlphaFoldDB" id="A0A6A6UNE7"/>
<reference evidence="13" key="1">
    <citation type="journal article" date="2020" name="Stud. Mycol.">
        <title>101 Dothideomycetes genomes: a test case for predicting lifestyles and emergence of pathogens.</title>
        <authorList>
            <person name="Haridas S."/>
            <person name="Albert R."/>
            <person name="Binder M."/>
            <person name="Bloem J."/>
            <person name="Labutti K."/>
            <person name="Salamov A."/>
            <person name="Andreopoulos B."/>
            <person name="Baker S."/>
            <person name="Barry K."/>
            <person name="Bills G."/>
            <person name="Bluhm B."/>
            <person name="Cannon C."/>
            <person name="Castanera R."/>
            <person name="Culley D."/>
            <person name="Daum C."/>
            <person name="Ezra D."/>
            <person name="Gonzalez J."/>
            <person name="Henrissat B."/>
            <person name="Kuo A."/>
            <person name="Liang C."/>
            <person name="Lipzen A."/>
            <person name="Lutzoni F."/>
            <person name="Magnuson J."/>
            <person name="Mondo S."/>
            <person name="Nolan M."/>
            <person name="Ohm R."/>
            <person name="Pangilinan J."/>
            <person name="Park H.-J."/>
            <person name="Ramirez L."/>
            <person name="Alfaro M."/>
            <person name="Sun H."/>
            <person name="Tritt A."/>
            <person name="Yoshinaga Y."/>
            <person name="Zwiers L.-H."/>
            <person name="Turgeon B."/>
            <person name="Goodwin S."/>
            <person name="Spatafora J."/>
            <person name="Crous P."/>
            <person name="Grigoriev I."/>
        </authorList>
    </citation>
    <scope>NUCLEOTIDE SEQUENCE</scope>
    <source>
        <strain evidence="13">CBS 115976</strain>
    </source>
</reference>
<feature type="transmembrane region" description="Helical" evidence="9">
    <location>
        <begin position="51"/>
        <end position="72"/>
    </location>
</feature>
<dbReference type="PANTHER" id="PTHR32361:SF26">
    <property type="entry name" value="FAD-BINDING 8 DOMAIN-CONTAINING PROTEIN-RELATED"/>
    <property type="match status" value="1"/>
</dbReference>
<dbReference type="SUPFAM" id="SSF52343">
    <property type="entry name" value="Ferredoxin reductase-like, C-terminal NADP-linked domain"/>
    <property type="match status" value="1"/>
</dbReference>
<comment type="subcellular location">
    <subcellularLocation>
        <location evidence="1">Membrane</location>
        <topology evidence="1">Multi-pass membrane protein</topology>
    </subcellularLocation>
</comment>
<dbReference type="SFLD" id="SFLDS00052">
    <property type="entry name" value="Ferric_Reductase_Domain"/>
    <property type="match status" value="1"/>
</dbReference>
<evidence type="ECO:0000259" key="12">
    <source>
        <dbReference type="Pfam" id="PF08030"/>
    </source>
</evidence>
<feature type="transmembrane region" description="Helical" evidence="9">
    <location>
        <begin position="178"/>
        <end position="198"/>
    </location>
</feature>
<feature type="transmembrane region" description="Helical" evidence="9">
    <location>
        <begin position="138"/>
        <end position="158"/>
    </location>
</feature>
<evidence type="ECO:0000256" key="8">
    <source>
        <dbReference type="ARBA" id="ARBA00023136"/>
    </source>
</evidence>
<keyword evidence="5 9" id="KW-1133">Transmembrane helix</keyword>
<gene>
    <name evidence="13" type="ORF">BT63DRAFT_167162</name>
</gene>
<dbReference type="InterPro" id="IPR013121">
    <property type="entry name" value="Fe_red_NAD-bd_6"/>
</dbReference>
<feature type="domain" description="FAD-binding 8" evidence="11">
    <location>
        <begin position="345"/>
        <end position="460"/>
    </location>
</feature>
<dbReference type="SFLD" id="SFLDG01168">
    <property type="entry name" value="Ferric_reductase_subgroup_(FRE"/>
    <property type="match status" value="1"/>
</dbReference>
<dbReference type="GO" id="GO:0006826">
    <property type="term" value="P:iron ion transport"/>
    <property type="evidence" value="ECO:0007669"/>
    <property type="project" value="TreeGrafter"/>
</dbReference>
<keyword evidence="14" id="KW-1185">Reference proteome</keyword>
<evidence type="ECO:0000259" key="10">
    <source>
        <dbReference type="Pfam" id="PF01794"/>
    </source>
</evidence>
<keyword evidence="3 9" id="KW-0812">Transmembrane</keyword>
<keyword evidence="6" id="KW-0560">Oxidoreductase</keyword>
<evidence type="ECO:0000256" key="1">
    <source>
        <dbReference type="ARBA" id="ARBA00004141"/>
    </source>
</evidence>
<feature type="transmembrane region" description="Helical" evidence="9">
    <location>
        <begin position="205"/>
        <end position="229"/>
    </location>
</feature>
<dbReference type="OrthoDB" id="4494341at2759"/>
<evidence type="ECO:0000256" key="4">
    <source>
        <dbReference type="ARBA" id="ARBA00022982"/>
    </source>
</evidence>
<keyword evidence="7" id="KW-0406">Ion transport</keyword>
<dbReference type="EMBL" id="MU004231">
    <property type="protein sequence ID" value="KAF2673805.1"/>
    <property type="molecule type" value="Genomic_DNA"/>
</dbReference>
<dbReference type="InterPro" id="IPR051410">
    <property type="entry name" value="Ferric/Cupric_Reductase"/>
</dbReference>
<evidence type="ECO:0000256" key="2">
    <source>
        <dbReference type="ARBA" id="ARBA00022448"/>
    </source>
</evidence>
<keyword evidence="4" id="KW-0249">Electron transport</keyword>
<evidence type="ECO:0000313" key="14">
    <source>
        <dbReference type="Proteomes" id="UP000799302"/>
    </source>
</evidence>
<protein>
    <recommendedName>
        <fullName evidence="15">FAD-binding FR-type domain-containing protein</fullName>
    </recommendedName>
</protein>
<dbReference type="Proteomes" id="UP000799302">
    <property type="component" value="Unassembled WGS sequence"/>
</dbReference>
<accession>A0A6A6UNE7</accession>
<dbReference type="InterPro" id="IPR039261">
    <property type="entry name" value="FNR_nucleotide-bd"/>
</dbReference>
<feature type="transmembrane region" description="Helical" evidence="9">
    <location>
        <begin position="249"/>
        <end position="266"/>
    </location>
</feature>